<sequence>MENTLYSKINIMYYLTLVAAIIETIGAIPIVGGSIIILSFESPLVALIGLYVAGLIFTIQAQNTPGANRYNIELSSVKVKFITGIVCAVIAFIPFVGWILHIVMAIIMWLQYTSLMSIKNKVAKDDVIEDVKAEDVKTDNNDK</sequence>
<protein>
    <submittedName>
        <fullName evidence="2">Uncharacterized protein</fullName>
    </submittedName>
</protein>
<evidence type="ECO:0000313" key="3">
    <source>
        <dbReference type="Proteomes" id="UP000313312"/>
    </source>
</evidence>
<keyword evidence="1" id="KW-1133">Transmembrane helix</keyword>
<accession>A0A5C4TH71</accession>
<gene>
    <name evidence="2" type="ORF">DID87_07070</name>
</gene>
<evidence type="ECO:0000256" key="1">
    <source>
        <dbReference type="SAM" id="Phobius"/>
    </source>
</evidence>
<feature type="transmembrane region" description="Helical" evidence="1">
    <location>
        <begin position="12"/>
        <end position="37"/>
    </location>
</feature>
<comment type="caution">
    <text evidence="2">The sequence shown here is derived from an EMBL/GenBank/DDBJ whole genome shotgun (WGS) entry which is preliminary data.</text>
</comment>
<dbReference type="RefSeq" id="WP_103429007.1">
    <property type="nucleotide sequence ID" value="NZ_CP118925.1"/>
</dbReference>
<name>A0A5C4TH71_FRUSA</name>
<feature type="transmembrane region" description="Helical" evidence="1">
    <location>
        <begin position="44"/>
        <end position="61"/>
    </location>
</feature>
<dbReference type="Proteomes" id="UP000313312">
    <property type="component" value="Unassembled WGS sequence"/>
</dbReference>
<dbReference type="EMBL" id="QFCR01000051">
    <property type="protein sequence ID" value="TNK89732.1"/>
    <property type="molecule type" value="Genomic_DNA"/>
</dbReference>
<dbReference type="AlphaFoldDB" id="A0A5C4TH71"/>
<evidence type="ECO:0000313" key="2">
    <source>
        <dbReference type="EMBL" id="TNK89732.1"/>
    </source>
</evidence>
<organism evidence="2 3">
    <name type="scientific">Fructilactobacillus sanfranciscensis</name>
    <name type="common">Lactobacillus sanfranciscensis</name>
    <dbReference type="NCBI Taxonomy" id="1625"/>
    <lineage>
        <taxon>Bacteria</taxon>
        <taxon>Bacillati</taxon>
        <taxon>Bacillota</taxon>
        <taxon>Bacilli</taxon>
        <taxon>Lactobacillales</taxon>
        <taxon>Lactobacillaceae</taxon>
        <taxon>Fructilactobacillus</taxon>
    </lineage>
</organism>
<dbReference type="GeneID" id="93161188"/>
<proteinExistence type="predicted"/>
<feature type="transmembrane region" description="Helical" evidence="1">
    <location>
        <begin position="81"/>
        <end position="110"/>
    </location>
</feature>
<keyword evidence="1" id="KW-0812">Transmembrane</keyword>
<keyword evidence="1" id="KW-0472">Membrane</keyword>
<reference evidence="2 3" key="1">
    <citation type="submission" date="2018-05" db="EMBL/GenBank/DDBJ databases">
        <title>Lactobacillus sanfranciscensis Ah4 draft denome sequence.</title>
        <authorList>
            <person name="Zhang G."/>
        </authorList>
    </citation>
    <scope>NUCLEOTIDE SEQUENCE [LARGE SCALE GENOMIC DNA]</scope>
    <source>
        <strain evidence="2 3">Ah4</strain>
    </source>
</reference>